<keyword evidence="1" id="KW-0808">Transferase</keyword>
<comment type="caution">
    <text evidence="1">The sequence shown here is derived from an EMBL/GenBank/DDBJ whole genome shotgun (WGS) entry which is preliminary data.</text>
</comment>
<dbReference type="Proteomes" id="UP001519887">
    <property type="component" value="Unassembled WGS sequence"/>
</dbReference>
<dbReference type="Pfam" id="PF02277">
    <property type="entry name" value="DBI_PRT"/>
    <property type="match status" value="1"/>
</dbReference>
<feature type="non-terminal residue" evidence="1">
    <location>
        <position position="1"/>
    </location>
</feature>
<proteinExistence type="predicted"/>
<evidence type="ECO:0000313" key="1">
    <source>
        <dbReference type="EMBL" id="MBW7462050.1"/>
    </source>
</evidence>
<accession>A0ABS7CMX0</accession>
<evidence type="ECO:0000313" key="2">
    <source>
        <dbReference type="Proteomes" id="UP001519887"/>
    </source>
</evidence>
<dbReference type="EMBL" id="JAHZIK010003532">
    <property type="protein sequence ID" value="MBW7462050.1"/>
    <property type="molecule type" value="Genomic_DNA"/>
</dbReference>
<gene>
    <name evidence="1" type="ORF">K0U00_49180</name>
</gene>
<sequence length="42" mass="4466">MIHLDMRLGEGTGAVLGFHFVDAALAVMREMATFESAGISRG</sequence>
<reference evidence="1 2" key="1">
    <citation type="submission" date="2021-07" db="EMBL/GenBank/DDBJ databases">
        <title>Paenibacillus radiodurans sp. nov., isolated from the southeastern edge of Tengger Desert.</title>
        <authorList>
            <person name="Zhang G."/>
        </authorList>
    </citation>
    <scope>NUCLEOTIDE SEQUENCE [LARGE SCALE GENOMIC DNA]</scope>
    <source>
        <strain evidence="1 2">CCM 7311</strain>
    </source>
</reference>
<name>A0ABS7CMX0_9BACL</name>
<keyword evidence="1" id="KW-0328">Glycosyltransferase</keyword>
<protein>
    <submittedName>
        <fullName evidence="1">Nicotinate-nucleotide--dimethylbenzimidazole phosphoribosyltransferase</fullName>
    </submittedName>
</protein>
<organism evidence="1 2">
    <name type="scientific">Paenibacillus sepulcri</name>
    <dbReference type="NCBI Taxonomy" id="359917"/>
    <lineage>
        <taxon>Bacteria</taxon>
        <taxon>Bacillati</taxon>
        <taxon>Bacillota</taxon>
        <taxon>Bacilli</taxon>
        <taxon>Bacillales</taxon>
        <taxon>Paenibacillaceae</taxon>
        <taxon>Paenibacillus</taxon>
    </lineage>
</organism>
<dbReference type="InterPro" id="IPR003200">
    <property type="entry name" value="Nict_dMeBzImd_PRibTrfase"/>
</dbReference>
<keyword evidence="2" id="KW-1185">Reference proteome</keyword>
<dbReference type="InterPro" id="IPR036087">
    <property type="entry name" value="Nict_dMeBzImd_PRibTrfase_sf"/>
</dbReference>
<dbReference type="GO" id="GO:0016757">
    <property type="term" value="F:glycosyltransferase activity"/>
    <property type="evidence" value="ECO:0007669"/>
    <property type="project" value="UniProtKB-KW"/>
</dbReference>
<dbReference type="SUPFAM" id="SSF52733">
    <property type="entry name" value="Nicotinate mononucleotide:5,6-dimethylbenzimidazole phosphoribosyltransferase (CobT)"/>
    <property type="match status" value="1"/>
</dbReference>